<keyword evidence="3" id="KW-0472">Membrane</keyword>
<evidence type="ECO:0000256" key="1">
    <source>
        <dbReference type="SAM" id="Coils"/>
    </source>
</evidence>
<evidence type="ECO:0000313" key="4">
    <source>
        <dbReference type="EMBL" id="AWB26729.1"/>
    </source>
</evidence>
<organism evidence="4 5">
    <name type="scientific">Halococcoides cellulosivorans</name>
    <dbReference type="NCBI Taxonomy" id="1679096"/>
    <lineage>
        <taxon>Archaea</taxon>
        <taxon>Methanobacteriati</taxon>
        <taxon>Methanobacteriota</taxon>
        <taxon>Stenosarchaea group</taxon>
        <taxon>Halobacteria</taxon>
        <taxon>Halobacteriales</taxon>
        <taxon>Haloarculaceae</taxon>
        <taxon>Halococcoides</taxon>
    </lineage>
</organism>
<protein>
    <submittedName>
        <fullName evidence="4">Uncharacterized protein</fullName>
    </submittedName>
</protein>
<dbReference type="EMBL" id="CP028858">
    <property type="protein sequence ID" value="AWB26729.1"/>
    <property type="molecule type" value="Genomic_DNA"/>
</dbReference>
<dbReference type="GeneID" id="36511415"/>
<feature type="transmembrane region" description="Helical" evidence="3">
    <location>
        <begin position="12"/>
        <end position="45"/>
    </location>
</feature>
<name>A0A2R4WYV4_9EURY</name>
<keyword evidence="3" id="KW-1133">Transmembrane helix</keyword>
<sequence>MVTTIQQITFPFGGMLAIAMIVTMLMLGALSAAGMGAAGMAAGLAKKGARGGKRVGSKASSTLGSGDGAFMGGMAGGFLASDEDGTQSFSSNTGMDDSIADAPEPVSAVGATGDTPDSFERVDRPGRPTQADRAPDPNVDEWDTYVAKAGGDEAVAHEFMQNDRQMVAQQRELVAQEQQMESLQQEIQSLTDDSGGDDSVGKGLLKESNKSMVAEGIKKIATPVLAGGGAEAAGSSPEMAITITGLAGAGAYFGAEGTGKAYDDGKQWLNRQRQNFSIGYHAGKGWMDEKLGGIDETVNSHDKYE</sequence>
<feature type="coiled-coil region" evidence="1">
    <location>
        <begin position="166"/>
        <end position="193"/>
    </location>
</feature>
<keyword evidence="3" id="KW-0812">Transmembrane</keyword>
<dbReference type="RefSeq" id="WP_108381098.1">
    <property type="nucleotide sequence ID" value="NZ_CP028858.1"/>
</dbReference>
<reference evidence="4 5" key="1">
    <citation type="submission" date="2018-04" db="EMBL/GenBank/DDBJ databases">
        <title>Halococcoides cellulosivorans gen. nov., sp. nov., an extremely halophilic cellulose-utilizing haloarchaeon from hypersaline lakes.</title>
        <authorList>
            <person name="Sorokin D.Y."/>
            <person name="Toshchakov S.V."/>
            <person name="Samarov N.I."/>
            <person name="Korzhenkov A."/>
            <person name="Kublanov I.V."/>
        </authorList>
    </citation>
    <scope>NUCLEOTIDE SEQUENCE [LARGE SCALE GENOMIC DNA]</scope>
    <source>
        <strain evidence="4 5">HArcel1</strain>
    </source>
</reference>
<dbReference type="KEGG" id="harc:HARCEL1_02870"/>
<keyword evidence="5" id="KW-1185">Reference proteome</keyword>
<feature type="compositionally biased region" description="Polar residues" evidence="2">
    <location>
        <begin position="86"/>
        <end position="95"/>
    </location>
</feature>
<proteinExistence type="predicted"/>
<evidence type="ECO:0000313" key="5">
    <source>
        <dbReference type="Proteomes" id="UP000244727"/>
    </source>
</evidence>
<dbReference type="AlphaFoldDB" id="A0A2R4WYV4"/>
<evidence type="ECO:0000256" key="2">
    <source>
        <dbReference type="SAM" id="MobiDB-lite"/>
    </source>
</evidence>
<accession>A0A2R4WYV4</accession>
<evidence type="ECO:0000256" key="3">
    <source>
        <dbReference type="SAM" id="Phobius"/>
    </source>
</evidence>
<keyword evidence="1" id="KW-0175">Coiled coil</keyword>
<dbReference type="Proteomes" id="UP000244727">
    <property type="component" value="Chromosome"/>
</dbReference>
<feature type="region of interest" description="Disordered" evidence="2">
    <location>
        <begin position="81"/>
        <end position="140"/>
    </location>
</feature>
<gene>
    <name evidence="4" type="ORF">HARCEL1_02870</name>
</gene>